<gene>
    <name evidence="2" type="ORF">ACHAXA_008182</name>
</gene>
<evidence type="ECO:0000313" key="2">
    <source>
        <dbReference type="EMBL" id="KAL3822166.1"/>
    </source>
</evidence>
<evidence type="ECO:0000256" key="1">
    <source>
        <dbReference type="SAM" id="MobiDB-lite"/>
    </source>
</evidence>
<sequence length="317" mass="33354">MTPRSPILATFLSFSLSPRSSSGTGLLGASLRRGGSETVHIADAETSTAATAADVSETSDSFYVFLQKFPLESTFKKLFHTEVIVCPRESLAKDAGFLNMLDGIASNTLLPPGSFEGGSDGGGGARGGDATRSPFVVIEKDQWSKQNEPGCVQLGFGYAACDSPCCGSPHRSENKAYALNSKNAVIANAMGEYKELYFYGVSGGSSSPFPGISGEDAYEAVCHGHMYAIDAGGTLPTCVSDWAGTDYNPLTNNCNTFTSALLKCVYGMSDVKPNLGISDLRTVTCPSEKGKDGMEVKQCVTPAMRASFEVNDAISVE</sequence>
<reference evidence="2 3" key="1">
    <citation type="submission" date="2024-10" db="EMBL/GenBank/DDBJ databases">
        <title>Updated reference genomes for cyclostephanoid diatoms.</title>
        <authorList>
            <person name="Roberts W.R."/>
            <person name="Alverson A.J."/>
        </authorList>
    </citation>
    <scope>NUCLEOTIDE SEQUENCE [LARGE SCALE GENOMIC DNA]</scope>
    <source>
        <strain evidence="2 3">AJA228-03</strain>
    </source>
</reference>
<protein>
    <submittedName>
        <fullName evidence="2">Uncharacterized protein</fullName>
    </submittedName>
</protein>
<dbReference type="EMBL" id="JALLPB020000072">
    <property type="protein sequence ID" value="KAL3822166.1"/>
    <property type="molecule type" value="Genomic_DNA"/>
</dbReference>
<name>A0ABD3SCK5_9STRA</name>
<evidence type="ECO:0000313" key="3">
    <source>
        <dbReference type="Proteomes" id="UP001530377"/>
    </source>
</evidence>
<dbReference type="AlphaFoldDB" id="A0ABD3SCK5"/>
<comment type="caution">
    <text evidence="2">The sequence shown here is derived from an EMBL/GenBank/DDBJ whole genome shotgun (WGS) entry which is preliminary data.</text>
</comment>
<feature type="region of interest" description="Disordered" evidence="1">
    <location>
        <begin position="112"/>
        <end position="131"/>
    </location>
</feature>
<proteinExistence type="predicted"/>
<keyword evidence="3" id="KW-1185">Reference proteome</keyword>
<dbReference type="Proteomes" id="UP001530377">
    <property type="component" value="Unassembled WGS sequence"/>
</dbReference>
<accession>A0ABD3SCK5</accession>
<feature type="compositionally biased region" description="Gly residues" evidence="1">
    <location>
        <begin position="115"/>
        <end position="127"/>
    </location>
</feature>
<organism evidence="2 3">
    <name type="scientific">Cyclostephanos tholiformis</name>
    <dbReference type="NCBI Taxonomy" id="382380"/>
    <lineage>
        <taxon>Eukaryota</taxon>
        <taxon>Sar</taxon>
        <taxon>Stramenopiles</taxon>
        <taxon>Ochrophyta</taxon>
        <taxon>Bacillariophyta</taxon>
        <taxon>Coscinodiscophyceae</taxon>
        <taxon>Thalassiosirophycidae</taxon>
        <taxon>Stephanodiscales</taxon>
        <taxon>Stephanodiscaceae</taxon>
        <taxon>Cyclostephanos</taxon>
    </lineage>
</organism>